<evidence type="ECO:0000313" key="2">
    <source>
        <dbReference type="Proteomes" id="UP001225605"/>
    </source>
</evidence>
<sequence length="71" mass="7708">MPVDAAALLFTSRPVTTDRCAEAPEPFAGHLMAHFTGESATSEQIYFAHSRDGLRWTHLNNGAPALQPGDR</sequence>
<dbReference type="Proteomes" id="UP001225605">
    <property type="component" value="Unassembled WGS sequence"/>
</dbReference>
<evidence type="ECO:0000313" key="1">
    <source>
        <dbReference type="EMBL" id="MDQ2589093.1"/>
    </source>
</evidence>
<organism evidence="1 2">
    <name type="scientific">Saccharothrix yanglingensis</name>
    <dbReference type="NCBI Taxonomy" id="659496"/>
    <lineage>
        <taxon>Bacteria</taxon>
        <taxon>Bacillati</taxon>
        <taxon>Actinomycetota</taxon>
        <taxon>Actinomycetes</taxon>
        <taxon>Pseudonocardiales</taxon>
        <taxon>Pseudonocardiaceae</taxon>
        <taxon>Saccharothrix</taxon>
    </lineage>
</organism>
<reference evidence="1 2" key="1">
    <citation type="submission" date="2017-06" db="EMBL/GenBank/DDBJ databases">
        <title>Cultured bacterium strain Saccharothrix yanglingensis Hhs.015.</title>
        <authorList>
            <person name="Xia Y."/>
        </authorList>
    </citation>
    <scope>NUCLEOTIDE SEQUENCE [LARGE SCALE GENOMIC DNA]</scope>
    <source>
        <strain evidence="1 2">Hhs.015</strain>
    </source>
</reference>
<name>A0ABU0XAC2_9PSEU</name>
<keyword evidence="2" id="KW-1185">Reference proteome</keyword>
<protein>
    <submittedName>
        <fullName evidence="1">Uncharacterized protein</fullName>
    </submittedName>
</protein>
<accession>A0ABU0XAC2</accession>
<proteinExistence type="predicted"/>
<comment type="caution">
    <text evidence="1">The sequence shown here is derived from an EMBL/GenBank/DDBJ whole genome shotgun (WGS) entry which is preliminary data.</text>
</comment>
<gene>
    <name evidence="1" type="ORF">CKY47_35180</name>
</gene>
<dbReference type="EMBL" id="NSDM01000029">
    <property type="protein sequence ID" value="MDQ2589093.1"/>
    <property type="molecule type" value="Genomic_DNA"/>
</dbReference>